<sequence length="316" mass="34507">MPFSSLISDARLVQEYLVVKYQNERGQLIPLTLNLNSCLGSASGKFHWGGTQGVSLAKNLTLVNGSVLKGNLQRNGQLNPAQIDLGTNIDVKDGRLVYISSEQRGHASPRAPRFVSPPSSSPPLYPENDQYSYGFCGVKSSANSTASYDKQSSYDFKCGVGNTVESRGSVLHAQGQRLREKVHSGLQWDFNPDDLHVEHSAFIRTGQLKSAQVDLGTNTDGRLVYIFEQREQVSPRVPMCMSPPSSPPTVYAENDQYSYGFCGVKSTMNSTASYAKQSSYESKCGVGNTVESRGSALHANGRKSGEVHSASFQWEF</sequence>
<dbReference type="EMBL" id="JADNRY010000204">
    <property type="protein sequence ID" value="KAF9061373.1"/>
    <property type="molecule type" value="Genomic_DNA"/>
</dbReference>
<dbReference type="SMART" id="SM01111">
    <property type="entry name" value="CVNH"/>
    <property type="match status" value="1"/>
</dbReference>
<accession>A0A9P5PCK5</accession>
<comment type="caution">
    <text evidence="3">The sequence shown here is derived from an EMBL/GenBank/DDBJ whole genome shotgun (WGS) entry which is preliminary data.</text>
</comment>
<evidence type="ECO:0000259" key="2">
    <source>
        <dbReference type="SMART" id="SM01111"/>
    </source>
</evidence>
<evidence type="ECO:0000313" key="4">
    <source>
        <dbReference type="Proteomes" id="UP000772434"/>
    </source>
</evidence>
<dbReference type="InterPro" id="IPR011058">
    <property type="entry name" value="Cyanovirin-N"/>
</dbReference>
<dbReference type="OrthoDB" id="2441380at2759"/>
<dbReference type="AlphaFoldDB" id="A0A9P5PCK5"/>
<gene>
    <name evidence="3" type="ORF">BDP27DRAFT_1369706</name>
</gene>
<protein>
    <recommendedName>
        <fullName evidence="2">Cyanovirin-N domain-containing protein</fullName>
    </recommendedName>
</protein>
<organism evidence="3 4">
    <name type="scientific">Rhodocollybia butyracea</name>
    <dbReference type="NCBI Taxonomy" id="206335"/>
    <lineage>
        <taxon>Eukaryota</taxon>
        <taxon>Fungi</taxon>
        <taxon>Dikarya</taxon>
        <taxon>Basidiomycota</taxon>
        <taxon>Agaricomycotina</taxon>
        <taxon>Agaricomycetes</taxon>
        <taxon>Agaricomycetidae</taxon>
        <taxon>Agaricales</taxon>
        <taxon>Marasmiineae</taxon>
        <taxon>Omphalotaceae</taxon>
        <taxon>Rhodocollybia</taxon>
    </lineage>
</organism>
<evidence type="ECO:0000313" key="3">
    <source>
        <dbReference type="EMBL" id="KAF9061373.1"/>
    </source>
</evidence>
<dbReference type="Pfam" id="PF08881">
    <property type="entry name" value="CVNH"/>
    <property type="match status" value="1"/>
</dbReference>
<dbReference type="Gene3D" id="2.30.60.10">
    <property type="entry name" value="Cyanovirin-N"/>
    <property type="match status" value="1"/>
</dbReference>
<feature type="domain" description="Cyanovirin-N" evidence="2">
    <location>
        <begin position="2"/>
        <end position="98"/>
    </location>
</feature>
<feature type="region of interest" description="Disordered" evidence="1">
    <location>
        <begin position="103"/>
        <end position="122"/>
    </location>
</feature>
<proteinExistence type="predicted"/>
<dbReference type="SUPFAM" id="SSF51322">
    <property type="entry name" value="Cyanovirin-N"/>
    <property type="match status" value="1"/>
</dbReference>
<keyword evidence="4" id="KW-1185">Reference proteome</keyword>
<dbReference type="InterPro" id="IPR036673">
    <property type="entry name" value="Cyanovirin-N_sf"/>
</dbReference>
<evidence type="ECO:0000256" key="1">
    <source>
        <dbReference type="SAM" id="MobiDB-lite"/>
    </source>
</evidence>
<dbReference type="Proteomes" id="UP000772434">
    <property type="component" value="Unassembled WGS sequence"/>
</dbReference>
<reference evidence="3" key="1">
    <citation type="submission" date="2020-11" db="EMBL/GenBank/DDBJ databases">
        <authorList>
            <consortium name="DOE Joint Genome Institute"/>
            <person name="Ahrendt S."/>
            <person name="Riley R."/>
            <person name="Andreopoulos W."/>
            <person name="Labutti K."/>
            <person name="Pangilinan J."/>
            <person name="Ruiz-Duenas F.J."/>
            <person name="Barrasa J.M."/>
            <person name="Sanchez-Garcia M."/>
            <person name="Camarero S."/>
            <person name="Miyauchi S."/>
            <person name="Serrano A."/>
            <person name="Linde D."/>
            <person name="Babiker R."/>
            <person name="Drula E."/>
            <person name="Ayuso-Fernandez I."/>
            <person name="Pacheco R."/>
            <person name="Padilla G."/>
            <person name="Ferreira P."/>
            <person name="Barriuso J."/>
            <person name="Kellner H."/>
            <person name="Castanera R."/>
            <person name="Alfaro M."/>
            <person name="Ramirez L."/>
            <person name="Pisabarro A.G."/>
            <person name="Kuo A."/>
            <person name="Tritt A."/>
            <person name="Lipzen A."/>
            <person name="He G."/>
            <person name="Yan M."/>
            <person name="Ng V."/>
            <person name="Cullen D."/>
            <person name="Martin F."/>
            <person name="Rosso M.-N."/>
            <person name="Henrissat B."/>
            <person name="Hibbett D."/>
            <person name="Martinez A.T."/>
            <person name="Grigoriev I.V."/>
        </authorList>
    </citation>
    <scope>NUCLEOTIDE SEQUENCE</scope>
    <source>
        <strain evidence="3">AH 40177</strain>
    </source>
</reference>
<name>A0A9P5PCK5_9AGAR</name>